<dbReference type="Proteomes" id="UP000030147">
    <property type="component" value="Unassembled WGS sequence"/>
</dbReference>
<evidence type="ECO:0000256" key="1">
    <source>
        <dbReference type="SAM" id="MobiDB-lite"/>
    </source>
</evidence>
<feature type="compositionally biased region" description="Basic and acidic residues" evidence="1">
    <location>
        <begin position="10"/>
        <end position="20"/>
    </location>
</feature>
<dbReference type="InterPro" id="IPR021637">
    <property type="entry name" value="DUF3243"/>
</dbReference>
<dbReference type="Gene3D" id="1.10.760.20">
    <property type="entry name" value="Protein of unknown function DUF3243"/>
    <property type="match status" value="1"/>
</dbReference>
<gene>
    <name evidence="2" type="ORF">N782_21685</name>
</gene>
<name>A0A0A2T5R0_9BACI</name>
<accession>A0A0A2T5R0</accession>
<dbReference type="OrthoDB" id="2418090at2"/>
<dbReference type="Pfam" id="PF11588">
    <property type="entry name" value="DUF3243"/>
    <property type="match status" value="1"/>
</dbReference>
<reference evidence="2 3" key="1">
    <citation type="journal article" date="2015" name="Stand. Genomic Sci.">
        <title>High quality draft genome sequence of the moderately halophilic bacterium Pontibacillus yanchengensis Y32(T) and comparison among Pontibacillus genomes.</title>
        <authorList>
            <person name="Huang J."/>
            <person name="Qiao Z.X."/>
            <person name="Tang J.W."/>
            <person name="Wang G."/>
        </authorList>
    </citation>
    <scope>NUCLEOTIDE SEQUENCE [LARGE SCALE GENOMIC DNA]</scope>
    <source>
        <strain evidence="2 3">Y32</strain>
    </source>
</reference>
<organism evidence="2 3">
    <name type="scientific">Pontibacillus yanchengensis Y32</name>
    <dbReference type="NCBI Taxonomy" id="1385514"/>
    <lineage>
        <taxon>Bacteria</taxon>
        <taxon>Bacillati</taxon>
        <taxon>Bacillota</taxon>
        <taxon>Bacilli</taxon>
        <taxon>Bacillales</taxon>
        <taxon>Bacillaceae</taxon>
        <taxon>Pontibacillus</taxon>
    </lineage>
</organism>
<comment type="caution">
    <text evidence="2">The sequence shown here is derived from an EMBL/GenBank/DDBJ whole genome shotgun (WGS) entry which is preliminary data.</text>
</comment>
<sequence length="105" mass="12201">MSEQNNLNKMEQKAADMSHEKKEEILENFNHFASYLGNKVSMAEKVGMSEEALAQSAEKVANYLSNNEEPKNREEKLLQELWENGTEDEQHVLAHMLVRMVQDYK</sequence>
<dbReference type="AlphaFoldDB" id="A0A0A2T5R0"/>
<proteinExistence type="predicted"/>
<keyword evidence="3" id="KW-1185">Reference proteome</keyword>
<feature type="region of interest" description="Disordered" evidence="1">
    <location>
        <begin position="1"/>
        <end position="20"/>
    </location>
</feature>
<dbReference type="STRING" id="1385514.N782_21685"/>
<evidence type="ECO:0008006" key="4">
    <source>
        <dbReference type="Google" id="ProtNLM"/>
    </source>
</evidence>
<protein>
    <recommendedName>
        <fullName evidence="4">DUF3243 domain-containing protein</fullName>
    </recommendedName>
</protein>
<dbReference type="InterPro" id="IPR038292">
    <property type="entry name" value="YmfJ/YflH_sf"/>
</dbReference>
<evidence type="ECO:0000313" key="2">
    <source>
        <dbReference type="EMBL" id="KGP71142.1"/>
    </source>
</evidence>
<evidence type="ECO:0000313" key="3">
    <source>
        <dbReference type="Proteomes" id="UP000030147"/>
    </source>
</evidence>
<dbReference type="eggNOG" id="ENOG5032TWU">
    <property type="taxonomic scope" value="Bacteria"/>
</dbReference>
<dbReference type="RefSeq" id="WP_036823761.1">
    <property type="nucleotide sequence ID" value="NZ_AVBF01000081.1"/>
</dbReference>
<dbReference type="EMBL" id="AVBF01000081">
    <property type="protein sequence ID" value="KGP71142.1"/>
    <property type="molecule type" value="Genomic_DNA"/>
</dbReference>